<name>A0ABR4L5F7_9EURO</name>
<gene>
    <name evidence="1" type="ORF">BJX67DRAFT_376054</name>
</gene>
<reference evidence="1 2" key="1">
    <citation type="submission" date="2024-07" db="EMBL/GenBank/DDBJ databases">
        <title>Section-level genome sequencing and comparative genomics of Aspergillus sections Usti and Cavernicolus.</title>
        <authorList>
            <consortium name="Lawrence Berkeley National Laboratory"/>
            <person name="Nybo J.L."/>
            <person name="Vesth T.C."/>
            <person name="Theobald S."/>
            <person name="Frisvad J.C."/>
            <person name="Larsen T.O."/>
            <person name="Kjaerboelling I."/>
            <person name="Rothschild-Mancinelli K."/>
            <person name="Lyhne E.K."/>
            <person name="Kogle M.E."/>
            <person name="Barry K."/>
            <person name="Clum A."/>
            <person name="Na H."/>
            <person name="Ledsgaard L."/>
            <person name="Lin J."/>
            <person name="Lipzen A."/>
            <person name="Kuo A."/>
            <person name="Riley R."/>
            <person name="Mondo S."/>
            <person name="Labutti K."/>
            <person name="Haridas S."/>
            <person name="Pangalinan J."/>
            <person name="Salamov A.A."/>
            <person name="Simmons B.A."/>
            <person name="Magnuson J.K."/>
            <person name="Chen J."/>
            <person name="Drula E."/>
            <person name="Henrissat B."/>
            <person name="Wiebenga A."/>
            <person name="Lubbers R.J."/>
            <person name="Gomes A.C."/>
            <person name="Macurrencykelacurrency M.R."/>
            <person name="Stajich J."/>
            <person name="Grigoriev I.V."/>
            <person name="Mortensen U.H."/>
            <person name="De Vries R.P."/>
            <person name="Baker S.E."/>
            <person name="Andersen M.R."/>
        </authorList>
    </citation>
    <scope>NUCLEOTIDE SEQUENCE [LARGE SCALE GENOMIC DNA]</scope>
    <source>
        <strain evidence="1 2">CBS 449.75</strain>
    </source>
</reference>
<evidence type="ECO:0000313" key="1">
    <source>
        <dbReference type="EMBL" id="KAL2859765.1"/>
    </source>
</evidence>
<dbReference type="EMBL" id="JBFXLQ010000138">
    <property type="protein sequence ID" value="KAL2859765.1"/>
    <property type="molecule type" value="Genomic_DNA"/>
</dbReference>
<dbReference type="Proteomes" id="UP001610432">
    <property type="component" value="Unassembled WGS sequence"/>
</dbReference>
<dbReference type="GeneID" id="98146870"/>
<keyword evidence="2" id="KW-1185">Reference proteome</keyword>
<accession>A0ABR4L5F7</accession>
<evidence type="ECO:0000313" key="2">
    <source>
        <dbReference type="Proteomes" id="UP001610432"/>
    </source>
</evidence>
<proteinExistence type="predicted"/>
<organism evidence="1 2">
    <name type="scientific">Aspergillus lucknowensis</name>
    <dbReference type="NCBI Taxonomy" id="176173"/>
    <lineage>
        <taxon>Eukaryota</taxon>
        <taxon>Fungi</taxon>
        <taxon>Dikarya</taxon>
        <taxon>Ascomycota</taxon>
        <taxon>Pezizomycotina</taxon>
        <taxon>Eurotiomycetes</taxon>
        <taxon>Eurotiomycetidae</taxon>
        <taxon>Eurotiales</taxon>
        <taxon>Aspergillaceae</taxon>
        <taxon>Aspergillus</taxon>
        <taxon>Aspergillus subgen. Nidulantes</taxon>
    </lineage>
</organism>
<sequence length="161" mass="18777">MSGSCSPDYKALFLKAEEERKREAELRRQAEERNRPTTFPEFIRHCHDLLWRPLRSQTPSEQDLETYERLAVEDHVHDIVAELCKIPEAREEFWLGDGLWFDNHPNALDEDEEVDTIQPSTMRPSRPDQFCIYHADGNRPLRCEPAVRTPTDGFLARSGPT</sequence>
<comment type="caution">
    <text evidence="1">The sequence shown here is derived from an EMBL/GenBank/DDBJ whole genome shotgun (WGS) entry which is preliminary data.</text>
</comment>
<protein>
    <submittedName>
        <fullName evidence="1">Uncharacterized protein</fullName>
    </submittedName>
</protein>
<dbReference type="RefSeq" id="XP_070880321.1">
    <property type="nucleotide sequence ID" value="XM_071031798.1"/>
</dbReference>